<accession>A0A7C4HFF5</accession>
<dbReference type="AlphaFoldDB" id="A0A7C4HFF5"/>
<evidence type="ECO:0000313" key="1">
    <source>
        <dbReference type="EMBL" id="HGM58628.1"/>
    </source>
</evidence>
<name>A0A7C4HFF5_STAMA</name>
<sequence>MYDLFLRILRDEINSTSLIDISRIKINEYRNYLVNAFREISTENTEVQKYFNEIIKNIMRDADLLVRMRLVKNILNSIKPVDSVDTDLYSIVEKLIYFYKVFLTNFYIGVDDDIYVVFRRKCSVDNRVFMKNDIVKLDPLTCIKLYLNDCVDLIVKPYIVETIESS</sequence>
<protein>
    <recommendedName>
        <fullName evidence="2">DNA replication complex GINS family protein</fullName>
    </recommendedName>
</protein>
<comment type="caution">
    <text evidence="1">The sequence shown here is derived from an EMBL/GenBank/DDBJ whole genome shotgun (WGS) entry which is preliminary data.</text>
</comment>
<proteinExistence type="predicted"/>
<gene>
    <name evidence="1" type="ORF">ENU14_03455</name>
</gene>
<reference evidence="1" key="1">
    <citation type="journal article" date="2020" name="mSystems">
        <title>Genome- and Community-Level Interaction Insights into Carbon Utilization and Element Cycling Functions of Hydrothermarchaeota in Hydrothermal Sediment.</title>
        <authorList>
            <person name="Zhou Z."/>
            <person name="Liu Y."/>
            <person name="Xu W."/>
            <person name="Pan J."/>
            <person name="Luo Z.H."/>
            <person name="Li M."/>
        </authorList>
    </citation>
    <scope>NUCLEOTIDE SEQUENCE [LARGE SCALE GENOMIC DNA]</scope>
    <source>
        <strain evidence="1">SpSt-642</strain>
    </source>
</reference>
<organism evidence="1">
    <name type="scientific">Staphylothermus marinus</name>
    <dbReference type="NCBI Taxonomy" id="2280"/>
    <lineage>
        <taxon>Archaea</taxon>
        <taxon>Thermoproteota</taxon>
        <taxon>Thermoprotei</taxon>
        <taxon>Desulfurococcales</taxon>
        <taxon>Desulfurococcaceae</taxon>
        <taxon>Staphylothermus</taxon>
    </lineage>
</organism>
<evidence type="ECO:0008006" key="2">
    <source>
        <dbReference type="Google" id="ProtNLM"/>
    </source>
</evidence>
<dbReference type="EMBL" id="DTBJ01000023">
    <property type="protein sequence ID" value="HGM58628.1"/>
    <property type="molecule type" value="Genomic_DNA"/>
</dbReference>